<dbReference type="InterPro" id="IPR002686">
    <property type="entry name" value="Transposase_17"/>
</dbReference>
<comment type="caution">
    <text evidence="2">The sequence shown here is derived from an EMBL/GenBank/DDBJ whole genome shotgun (WGS) entry which is preliminary data.</text>
</comment>
<dbReference type="InterPro" id="IPR036515">
    <property type="entry name" value="Transposase_17_sf"/>
</dbReference>
<proteinExistence type="predicted"/>
<dbReference type="HOGENOM" id="CLU_1894889_0_0_9"/>
<dbReference type="eggNOG" id="COG1943">
    <property type="taxonomic scope" value="Bacteria"/>
</dbReference>
<dbReference type="Pfam" id="PF01797">
    <property type="entry name" value="Y1_Tnp"/>
    <property type="match status" value="1"/>
</dbReference>
<sequence length="134" mass="16048">MISLVEWNHDQNQVHIFFKAHPNTEPSKFINAYKGASSRRIKKEFPEMKKRLWKEFLWSRSPITLASIGRYKKNFQRNRKSFHAEQKVPLDTKNSESKSLHYMSRWRINERTSYTRNLVSWQTNMIVSSSKPST</sequence>
<evidence type="ECO:0000313" key="3">
    <source>
        <dbReference type="Proteomes" id="UP000005316"/>
    </source>
</evidence>
<feature type="domain" description="Transposase IS200-like" evidence="1">
    <location>
        <begin position="1"/>
        <end position="74"/>
    </location>
</feature>
<dbReference type="EMBL" id="AFPZ01000094">
    <property type="protein sequence ID" value="EGQ22430.1"/>
    <property type="molecule type" value="Genomic_DNA"/>
</dbReference>
<name>F9DVV6_9BACL</name>
<dbReference type="SMART" id="SM01321">
    <property type="entry name" value="Y1_Tnp"/>
    <property type="match status" value="1"/>
</dbReference>
<organism evidence="2 3">
    <name type="scientific">Sporosarcina newyorkensis 2681</name>
    <dbReference type="NCBI Taxonomy" id="1027292"/>
    <lineage>
        <taxon>Bacteria</taxon>
        <taxon>Bacillati</taxon>
        <taxon>Bacillota</taxon>
        <taxon>Bacilli</taxon>
        <taxon>Bacillales</taxon>
        <taxon>Caryophanaceae</taxon>
        <taxon>Sporosarcina</taxon>
    </lineage>
</organism>
<dbReference type="Proteomes" id="UP000005316">
    <property type="component" value="Unassembled WGS sequence"/>
</dbReference>
<dbReference type="NCBIfam" id="NF033573">
    <property type="entry name" value="transpos_IS200"/>
    <property type="match status" value="1"/>
</dbReference>
<dbReference type="SUPFAM" id="SSF143422">
    <property type="entry name" value="Transposase IS200-like"/>
    <property type="match status" value="1"/>
</dbReference>
<accession>F9DVV6</accession>
<dbReference type="PANTHER" id="PTHR33360">
    <property type="entry name" value="TRANSPOSASE FOR INSERTION SEQUENCE ELEMENT IS200"/>
    <property type="match status" value="1"/>
</dbReference>
<protein>
    <submittedName>
        <fullName evidence="2">Transposase</fullName>
    </submittedName>
</protein>
<dbReference type="GO" id="GO:0003677">
    <property type="term" value="F:DNA binding"/>
    <property type="evidence" value="ECO:0007669"/>
    <property type="project" value="InterPro"/>
</dbReference>
<evidence type="ECO:0000313" key="2">
    <source>
        <dbReference type="EMBL" id="EGQ22430.1"/>
    </source>
</evidence>
<dbReference type="Gene3D" id="3.30.70.1290">
    <property type="entry name" value="Transposase IS200-like"/>
    <property type="match status" value="1"/>
</dbReference>
<dbReference type="PANTHER" id="PTHR33360:SF4">
    <property type="entry name" value="TRANSPOSASE IS200-LIKE PROTEIN"/>
    <property type="match status" value="1"/>
</dbReference>
<reference evidence="2 3" key="1">
    <citation type="submission" date="2011-04" db="EMBL/GenBank/DDBJ databases">
        <authorList>
            <person name="Muzny D."/>
            <person name="Qin X."/>
            <person name="Deng J."/>
            <person name="Jiang H."/>
            <person name="Liu Y."/>
            <person name="Qu J."/>
            <person name="Song X.-Z."/>
            <person name="Zhang L."/>
            <person name="Thornton R."/>
            <person name="Coyle M."/>
            <person name="Francisco L."/>
            <person name="Jackson L."/>
            <person name="Javaid M."/>
            <person name="Korchina V."/>
            <person name="Kovar C."/>
            <person name="Mata R."/>
            <person name="Mathew T."/>
            <person name="Ngo R."/>
            <person name="Nguyen L."/>
            <person name="Nguyen N."/>
            <person name="Okwuonu G."/>
            <person name="Ongeri F."/>
            <person name="Pham C."/>
            <person name="Simmons D."/>
            <person name="Wilczek-Boney K."/>
            <person name="Hale W."/>
            <person name="Jakkamsetti A."/>
            <person name="Pham P."/>
            <person name="Ruth R."/>
            <person name="San Lucas F."/>
            <person name="Warren J."/>
            <person name="Zhang J."/>
            <person name="Zhao Z."/>
            <person name="Zhou C."/>
            <person name="Zhu D."/>
            <person name="Lee S."/>
            <person name="Bess C."/>
            <person name="Blankenburg K."/>
            <person name="Forbes L."/>
            <person name="Fu Q."/>
            <person name="Gubbala S."/>
            <person name="Hirani K."/>
            <person name="Jayaseelan J.C."/>
            <person name="Lara F."/>
            <person name="Munidasa M."/>
            <person name="Palculict T."/>
            <person name="Patil S."/>
            <person name="Pu L.-L."/>
            <person name="Saada N."/>
            <person name="Tang L."/>
            <person name="Weissenberger G."/>
            <person name="Zhu Y."/>
            <person name="Hemphill L."/>
            <person name="Shang Y."/>
            <person name="Youmans B."/>
            <person name="Ayvaz T."/>
            <person name="Ross M."/>
            <person name="Santibanez J."/>
            <person name="Aqrawi P."/>
            <person name="Gross S."/>
            <person name="Joshi V."/>
            <person name="Fowler G."/>
            <person name="Nazareth L."/>
            <person name="Reid J."/>
            <person name="Worley K."/>
            <person name="Petrosino J."/>
            <person name="Highlander S."/>
            <person name="Gibbs R."/>
        </authorList>
    </citation>
    <scope>NUCLEOTIDE SEQUENCE [LARGE SCALE GENOMIC DNA]</scope>
    <source>
        <strain evidence="2 3">2681</strain>
    </source>
</reference>
<dbReference type="GO" id="GO:0004803">
    <property type="term" value="F:transposase activity"/>
    <property type="evidence" value="ECO:0007669"/>
    <property type="project" value="InterPro"/>
</dbReference>
<gene>
    <name evidence="2" type="ORF">HMPREF9372_2937</name>
</gene>
<dbReference type="GO" id="GO:0006313">
    <property type="term" value="P:DNA transposition"/>
    <property type="evidence" value="ECO:0007669"/>
    <property type="project" value="InterPro"/>
</dbReference>
<dbReference type="AlphaFoldDB" id="F9DVV6"/>
<evidence type="ECO:0000259" key="1">
    <source>
        <dbReference type="SMART" id="SM01321"/>
    </source>
</evidence>